<evidence type="ECO:0000313" key="2">
    <source>
        <dbReference type="EMBL" id="MDK6029358.1"/>
    </source>
</evidence>
<feature type="domain" description="AAA+ ATPase" evidence="1">
    <location>
        <begin position="37"/>
        <end position="191"/>
    </location>
</feature>
<dbReference type="RefSeq" id="WP_285274345.1">
    <property type="nucleotide sequence ID" value="NZ_JASNVW010000007.1"/>
</dbReference>
<gene>
    <name evidence="2" type="ORF">QPL79_08285</name>
</gene>
<dbReference type="GO" id="GO:0005524">
    <property type="term" value="F:ATP binding"/>
    <property type="evidence" value="ECO:0007669"/>
    <property type="project" value="UniProtKB-KW"/>
</dbReference>
<dbReference type="SUPFAM" id="SSF52540">
    <property type="entry name" value="P-loop containing nucleoside triphosphate hydrolases"/>
    <property type="match status" value="1"/>
</dbReference>
<comment type="caution">
    <text evidence="2">The sequence shown here is derived from an EMBL/GenBank/DDBJ whole genome shotgun (WGS) entry which is preliminary data.</text>
</comment>
<sequence length="212" mass="24479">MKESSYTIHIEELDRVVSFVDGEKEFSQLREVVFRGTVFPFVIYGPEGCGKTSLLRFVARELRSYGDTVVVYVDALEGFDVEKALFSSHREIIDFVQNLISVPLGASIARAVMRVVSRFAQGVGIENRNVVVILDDVYRYTKSLYEWIGYLHEKYRVSNTAIVLTTSEGISKRILSKHTYVSIHMMWNLPRRGFEEFVEQLNPHIDVEEIWM</sequence>
<dbReference type="Proteomes" id="UP001529235">
    <property type="component" value="Unassembled WGS sequence"/>
</dbReference>
<accession>A0ABD4Z9W3</accession>
<dbReference type="Gene3D" id="3.40.50.300">
    <property type="entry name" value="P-loop containing nucleotide triphosphate hydrolases"/>
    <property type="match status" value="1"/>
</dbReference>
<keyword evidence="2" id="KW-0547">Nucleotide-binding</keyword>
<evidence type="ECO:0000313" key="3">
    <source>
        <dbReference type="Proteomes" id="UP001529235"/>
    </source>
</evidence>
<dbReference type="InterPro" id="IPR003593">
    <property type="entry name" value="AAA+_ATPase"/>
</dbReference>
<protein>
    <submittedName>
        <fullName evidence="2">ATP-binding protein</fullName>
    </submittedName>
</protein>
<keyword evidence="2" id="KW-0067">ATP-binding</keyword>
<dbReference type="Pfam" id="PF01637">
    <property type="entry name" value="ATPase_2"/>
    <property type="match status" value="1"/>
</dbReference>
<dbReference type="CDD" id="cd00009">
    <property type="entry name" value="AAA"/>
    <property type="match status" value="1"/>
</dbReference>
<evidence type="ECO:0000259" key="1">
    <source>
        <dbReference type="SMART" id="SM00382"/>
    </source>
</evidence>
<dbReference type="InterPro" id="IPR011579">
    <property type="entry name" value="ATPase_dom"/>
</dbReference>
<dbReference type="InterPro" id="IPR027417">
    <property type="entry name" value="P-loop_NTPase"/>
</dbReference>
<reference evidence="2 3" key="1">
    <citation type="submission" date="2023-05" db="EMBL/GenBank/DDBJ databases">
        <title>A new hyperthermophilic archaea 'Ignisphaera cupida' sp. nov. and description of the family 'Ignisphaeraceae' fam. nov.</title>
        <authorList>
            <person name="Podosokorskaya O.A."/>
            <person name="Elcheninov A.G."/>
            <person name="Klukina A."/>
            <person name="Merkel A.Y."/>
        </authorList>
    </citation>
    <scope>NUCLEOTIDE SEQUENCE [LARGE SCALE GENOMIC DNA]</scope>
    <source>
        <strain evidence="2 3">4213-co</strain>
    </source>
</reference>
<dbReference type="AlphaFoldDB" id="A0ABD4Z9W3"/>
<proteinExistence type="predicted"/>
<organism evidence="2 3">
    <name type="scientific">Ignisphaera cupida</name>
    <dbReference type="NCBI Taxonomy" id="3050454"/>
    <lineage>
        <taxon>Archaea</taxon>
        <taxon>Thermoproteota</taxon>
        <taxon>Thermoprotei</taxon>
        <taxon>Desulfurococcales</taxon>
        <taxon>Desulfurococcaceae</taxon>
        <taxon>Ignisphaera</taxon>
    </lineage>
</organism>
<name>A0ABD4Z9W3_9CREN</name>
<dbReference type="EMBL" id="JASNVW010000007">
    <property type="protein sequence ID" value="MDK6029358.1"/>
    <property type="molecule type" value="Genomic_DNA"/>
</dbReference>
<keyword evidence="3" id="KW-1185">Reference proteome</keyword>
<dbReference type="SMART" id="SM00382">
    <property type="entry name" value="AAA"/>
    <property type="match status" value="1"/>
</dbReference>